<proteinExistence type="predicted"/>
<sequence length="126" mass="14671">MASSATVVAKHREHLKQLINRTINKQGPNCDLNFIDVSKVMDMSRLFARSRFDGDISNWDVSNVRKMGRMFIRSNFEGDIDRWNVLSEADTFEIFRQSMLEKKGKLPKWYNGPVYENPPGVIFSWP</sequence>
<comment type="caution">
    <text evidence="1">The sequence shown here is derived from an EMBL/GenBank/DDBJ whole genome shotgun (WGS) entry which is preliminary data.</text>
</comment>
<dbReference type="AlphaFoldDB" id="A0A2M9A6W4"/>
<gene>
    <name evidence="1" type="ORF">BGX16_1414</name>
</gene>
<keyword evidence="2" id="KW-1185">Reference proteome</keyword>
<dbReference type="Pfam" id="PF03382">
    <property type="entry name" value="DUF285"/>
    <property type="match status" value="1"/>
</dbReference>
<evidence type="ECO:0000313" key="1">
    <source>
        <dbReference type="EMBL" id="PJJ41442.1"/>
    </source>
</evidence>
<dbReference type="RefSeq" id="WP_100425408.1">
    <property type="nucleotide sequence ID" value="NZ_PGEX01000001.1"/>
</dbReference>
<reference evidence="1 2" key="1">
    <citation type="submission" date="2017-11" db="EMBL/GenBank/DDBJ databases">
        <title>Animal gut microbial communities from fecal samples from Wisconsin, USA.</title>
        <authorList>
            <person name="Neumann A."/>
        </authorList>
    </citation>
    <scope>NUCLEOTIDE SEQUENCE [LARGE SCALE GENOMIC DNA]</scope>
    <source>
        <strain evidence="1 2">UWS3</strain>
    </source>
</reference>
<organism evidence="1 2">
    <name type="scientific">Hallerella succinigenes</name>
    <dbReference type="NCBI Taxonomy" id="1896222"/>
    <lineage>
        <taxon>Bacteria</taxon>
        <taxon>Pseudomonadati</taxon>
        <taxon>Fibrobacterota</taxon>
        <taxon>Fibrobacteria</taxon>
        <taxon>Fibrobacterales</taxon>
        <taxon>Fibrobacteraceae</taxon>
        <taxon>Hallerella</taxon>
    </lineage>
</organism>
<dbReference type="EMBL" id="PGEX01000001">
    <property type="protein sequence ID" value="PJJ41442.1"/>
    <property type="molecule type" value="Genomic_DNA"/>
</dbReference>
<dbReference type="Proteomes" id="UP000231134">
    <property type="component" value="Unassembled WGS sequence"/>
</dbReference>
<accession>A0A2M9A6W4</accession>
<dbReference type="OrthoDB" id="5354002at2"/>
<protein>
    <submittedName>
        <fullName evidence="1">Surface protein</fullName>
    </submittedName>
</protein>
<dbReference type="InterPro" id="IPR005046">
    <property type="entry name" value="DUF285"/>
</dbReference>
<name>A0A2M9A6W4_9BACT</name>
<evidence type="ECO:0000313" key="2">
    <source>
        <dbReference type="Proteomes" id="UP000231134"/>
    </source>
</evidence>